<dbReference type="Proteomes" id="UP000188318">
    <property type="component" value="Unassembled WGS sequence"/>
</dbReference>
<sequence>MEEQFHDRVSKGAEEAVAIKMSRMCEFLAGQSDPVAGTSLVILFLPGRADN</sequence>
<dbReference type="OrthoDB" id="244495at2759"/>
<gene>
    <name evidence="1" type="ORF">ASPCADRAFT_206797</name>
</gene>
<dbReference type="AlphaFoldDB" id="A0A1R3RQ56"/>
<proteinExistence type="predicted"/>
<name>A0A1R3RQ56_ASPC5</name>
<protein>
    <submittedName>
        <fullName evidence="1">Uncharacterized protein</fullName>
    </submittedName>
</protein>
<evidence type="ECO:0000313" key="2">
    <source>
        <dbReference type="Proteomes" id="UP000188318"/>
    </source>
</evidence>
<reference evidence="2" key="1">
    <citation type="journal article" date="2017" name="Genome Biol.">
        <title>Comparative genomics reveals high biological diversity and specific adaptations in the industrially and medically important fungal genus Aspergillus.</title>
        <authorList>
            <person name="de Vries R.P."/>
            <person name="Riley R."/>
            <person name="Wiebenga A."/>
            <person name="Aguilar-Osorio G."/>
            <person name="Amillis S."/>
            <person name="Uchima C.A."/>
            <person name="Anderluh G."/>
            <person name="Asadollahi M."/>
            <person name="Askin M."/>
            <person name="Barry K."/>
            <person name="Battaglia E."/>
            <person name="Bayram O."/>
            <person name="Benocci T."/>
            <person name="Braus-Stromeyer S.A."/>
            <person name="Caldana C."/>
            <person name="Canovas D."/>
            <person name="Cerqueira G.C."/>
            <person name="Chen F."/>
            <person name="Chen W."/>
            <person name="Choi C."/>
            <person name="Clum A."/>
            <person name="Dos Santos R.A."/>
            <person name="Damasio A.R."/>
            <person name="Diallinas G."/>
            <person name="Emri T."/>
            <person name="Fekete E."/>
            <person name="Flipphi M."/>
            <person name="Freyberg S."/>
            <person name="Gallo A."/>
            <person name="Gournas C."/>
            <person name="Habgood R."/>
            <person name="Hainaut M."/>
            <person name="Harispe M.L."/>
            <person name="Henrissat B."/>
            <person name="Hilden K.S."/>
            <person name="Hope R."/>
            <person name="Hossain A."/>
            <person name="Karabika E."/>
            <person name="Karaffa L."/>
            <person name="Karanyi Z."/>
            <person name="Krasevec N."/>
            <person name="Kuo A."/>
            <person name="Kusch H."/>
            <person name="LaButti K."/>
            <person name="Lagendijk E.L."/>
            <person name="Lapidus A."/>
            <person name="Levasseur A."/>
            <person name="Lindquist E."/>
            <person name="Lipzen A."/>
            <person name="Logrieco A.F."/>
            <person name="MacCabe A."/>
            <person name="Maekelae M.R."/>
            <person name="Malavazi I."/>
            <person name="Melin P."/>
            <person name="Meyer V."/>
            <person name="Mielnichuk N."/>
            <person name="Miskei M."/>
            <person name="Molnar A.P."/>
            <person name="Mule G."/>
            <person name="Ngan C.Y."/>
            <person name="Orejas M."/>
            <person name="Orosz E."/>
            <person name="Ouedraogo J.P."/>
            <person name="Overkamp K.M."/>
            <person name="Park H.-S."/>
            <person name="Perrone G."/>
            <person name="Piumi F."/>
            <person name="Punt P.J."/>
            <person name="Ram A.F."/>
            <person name="Ramon A."/>
            <person name="Rauscher S."/>
            <person name="Record E."/>
            <person name="Riano-Pachon D.M."/>
            <person name="Robert V."/>
            <person name="Roehrig J."/>
            <person name="Ruller R."/>
            <person name="Salamov A."/>
            <person name="Salih N.S."/>
            <person name="Samson R.A."/>
            <person name="Sandor E."/>
            <person name="Sanguinetti M."/>
            <person name="Schuetze T."/>
            <person name="Sepcic K."/>
            <person name="Shelest E."/>
            <person name="Sherlock G."/>
            <person name="Sophianopoulou V."/>
            <person name="Squina F.M."/>
            <person name="Sun H."/>
            <person name="Susca A."/>
            <person name="Todd R.B."/>
            <person name="Tsang A."/>
            <person name="Unkles S.E."/>
            <person name="van de Wiele N."/>
            <person name="van Rossen-Uffink D."/>
            <person name="Oliveira J.V."/>
            <person name="Vesth T.C."/>
            <person name="Visser J."/>
            <person name="Yu J.-H."/>
            <person name="Zhou M."/>
            <person name="Andersen M.R."/>
            <person name="Archer D.B."/>
            <person name="Baker S.E."/>
            <person name="Benoit I."/>
            <person name="Brakhage A.A."/>
            <person name="Braus G.H."/>
            <person name="Fischer R."/>
            <person name="Frisvad J.C."/>
            <person name="Goldman G.H."/>
            <person name="Houbraken J."/>
            <person name="Oakley B."/>
            <person name="Pocsi I."/>
            <person name="Scazzocchio C."/>
            <person name="Seiboth B."/>
            <person name="vanKuyk P.A."/>
            <person name="Wortman J."/>
            <person name="Dyer P.S."/>
            <person name="Grigoriev I.V."/>
        </authorList>
    </citation>
    <scope>NUCLEOTIDE SEQUENCE [LARGE SCALE GENOMIC DNA]</scope>
    <source>
        <strain evidence="2">ITEM 5010</strain>
    </source>
</reference>
<evidence type="ECO:0000313" key="1">
    <source>
        <dbReference type="EMBL" id="OOF96614.1"/>
    </source>
</evidence>
<organism evidence="1 2">
    <name type="scientific">Aspergillus carbonarius (strain ITEM 5010)</name>
    <dbReference type="NCBI Taxonomy" id="602072"/>
    <lineage>
        <taxon>Eukaryota</taxon>
        <taxon>Fungi</taxon>
        <taxon>Dikarya</taxon>
        <taxon>Ascomycota</taxon>
        <taxon>Pezizomycotina</taxon>
        <taxon>Eurotiomycetes</taxon>
        <taxon>Eurotiomycetidae</taxon>
        <taxon>Eurotiales</taxon>
        <taxon>Aspergillaceae</taxon>
        <taxon>Aspergillus</taxon>
        <taxon>Aspergillus subgen. Circumdati</taxon>
    </lineage>
</organism>
<dbReference type="EMBL" id="KV907498">
    <property type="protein sequence ID" value="OOF96614.1"/>
    <property type="molecule type" value="Genomic_DNA"/>
</dbReference>
<accession>A0A1R3RQ56</accession>
<keyword evidence="2" id="KW-1185">Reference proteome</keyword>
<dbReference type="VEuPathDB" id="FungiDB:ASPCADRAFT_206797"/>